<protein>
    <submittedName>
        <fullName evidence="1">Uncharacterized protein</fullName>
    </submittedName>
</protein>
<name>A0A8T1A9V0_9STRA</name>
<comment type="caution">
    <text evidence="1">The sequence shown here is derived from an EMBL/GenBank/DDBJ whole genome shotgun (WGS) entry which is preliminary data.</text>
</comment>
<dbReference type="EMBL" id="RCMK01003427">
    <property type="protein sequence ID" value="KAG2875021.1"/>
    <property type="molecule type" value="Genomic_DNA"/>
</dbReference>
<sequence>MLISSLDRSDGIPGSISRPFETAEVELYLSGSDGQLRQKFVYANRPDFYKEVLYEDIRDRYGDKIPQDDTDSIVNGETKFFVFPDDRHWGFHVLPVARRNERLYLGSQKLLPFETDLSELDFFDGMK</sequence>
<evidence type="ECO:0000313" key="1">
    <source>
        <dbReference type="EMBL" id="KAG2875021.1"/>
    </source>
</evidence>
<gene>
    <name evidence="1" type="ORF">PC117_g27493</name>
</gene>
<accession>A0A8T1A9V0</accession>
<dbReference type="AlphaFoldDB" id="A0A8T1A9V0"/>
<reference evidence="1" key="1">
    <citation type="submission" date="2018-10" db="EMBL/GenBank/DDBJ databases">
        <title>Effector identification in a new, highly contiguous assembly of the strawberry crown rot pathogen Phytophthora cactorum.</title>
        <authorList>
            <person name="Armitage A.D."/>
            <person name="Nellist C.F."/>
            <person name="Bates H."/>
            <person name="Vickerstaff R.J."/>
            <person name="Harrison R.J."/>
        </authorList>
    </citation>
    <scope>NUCLEOTIDE SEQUENCE</scope>
    <source>
        <strain evidence="1">4040</strain>
    </source>
</reference>
<organism evidence="1 2">
    <name type="scientific">Phytophthora cactorum</name>
    <dbReference type="NCBI Taxonomy" id="29920"/>
    <lineage>
        <taxon>Eukaryota</taxon>
        <taxon>Sar</taxon>
        <taxon>Stramenopiles</taxon>
        <taxon>Oomycota</taxon>
        <taxon>Peronosporomycetes</taxon>
        <taxon>Peronosporales</taxon>
        <taxon>Peronosporaceae</taxon>
        <taxon>Phytophthora</taxon>
    </lineage>
</organism>
<proteinExistence type="predicted"/>
<evidence type="ECO:0000313" key="2">
    <source>
        <dbReference type="Proteomes" id="UP000736787"/>
    </source>
</evidence>
<dbReference type="Proteomes" id="UP000736787">
    <property type="component" value="Unassembled WGS sequence"/>
</dbReference>